<dbReference type="WBParaSite" id="L893_g27385.t1">
    <property type="protein sequence ID" value="L893_g27385.t1"/>
    <property type="gene ID" value="L893_g27385"/>
</dbReference>
<dbReference type="AlphaFoldDB" id="A0A1I7ZKN9"/>
<dbReference type="GO" id="GO:0006506">
    <property type="term" value="P:GPI anchor biosynthetic process"/>
    <property type="evidence" value="ECO:0007669"/>
    <property type="project" value="TreeGrafter"/>
</dbReference>
<sequence length="252" mass="28786">MRARELFRFSPTAIFLAGFVPPLVGAIASITVALWLHRVQISNYNWQCGKAFLPSLSRIINLPLERTFWQLFTLFHVPMRLVEIAIGFNRYRRLRSVDCRSPRLHEVARYAYLICGVLEIVFLVGLSAIGERESIRLHVIFFYIFGAFGLGFFAANTVCHANSLYYLNPYGKTSYNLKITIGVLYVISVPILLGSFLLYWKKCITFMYEVFALSEYVDVFLNIAFHGCAFLDIRHKVIFSVQASPKSAKAVS</sequence>
<evidence type="ECO:0000313" key="4">
    <source>
        <dbReference type="WBParaSite" id="L893_g27385.t1"/>
    </source>
</evidence>
<name>A0A1I7ZKN9_9BILA</name>
<keyword evidence="1" id="KW-0472">Membrane</keyword>
<dbReference type="PANTHER" id="PTHR12892">
    <property type="entry name" value="FGF RECEPTOR ACTIVATING PROTEIN 1"/>
    <property type="match status" value="1"/>
</dbReference>
<evidence type="ECO:0000259" key="2">
    <source>
        <dbReference type="Pfam" id="PF10277"/>
    </source>
</evidence>
<dbReference type="InterPro" id="IPR019402">
    <property type="entry name" value="CWH43_N"/>
</dbReference>
<dbReference type="PANTHER" id="PTHR12892:SF9">
    <property type="entry name" value="POST-GPI ATTACHMENT TO PROTEINS FACTOR 2-LIKE"/>
    <property type="match status" value="1"/>
</dbReference>
<feature type="transmembrane region" description="Helical" evidence="1">
    <location>
        <begin position="12"/>
        <end position="36"/>
    </location>
</feature>
<feature type="domain" description="CWH43-like N-terminal" evidence="2">
    <location>
        <begin position="14"/>
        <end position="235"/>
    </location>
</feature>
<accession>A0A1I7ZKN9</accession>
<feature type="transmembrane region" description="Helical" evidence="1">
    <location>
        <begin position="110"/>
        <end position="129"/>
    </location>
</feature>
<dbReference type="Proteomes" id="UP000095287">
    <property type="component" value="Unplaced"/>
</dbReference>
<organism evidence="3 4">
    <name type="scientific">Steinernema glaseri</name>
    <dbReference type="NCBI Taxonomy" id="37863"/>
    <lineage>
        <taxon>Eukaryota</taxon>
        <taxon>Metazoa</taxon>
        <taxon>Ecdysozoa</taxon>
        <taxon>Nematoda</taxon>
        <taxon>Chromadorea</taxon>
        <taxon>Rhabditida</taxon>
        <taxon>Tylenchina</taxon>
        <taxon>Panagrolaimomorpha</taxon>
        <taxon>Strongyloidoidea</taxon>
        <taxon>Steinernematidae</taxon>
        <taxon>Steinernema</taxon>
    </lineage>
</organism>
<keyword evidence="3" id="KW-1185">Reference proteome</keyword>
<evidence type="ECO:0000256" key="1">
    <source>
        <dbReference type="SAM" id="Phobius"/>
    </source>
</evidence>
<keyword evidence="1" id="KW-0812">Transmembrane</keyword>
<dbReference type="InterPro" id="IPR039545">
    <property type="entry name" value="PGAP2"/>
</dbReference>
<dbReference type="Pfam" id="PF10277">
    <property type="entry name" value="Frag1"/>
    <property type="match status" value="1"/>
</dbReference>
<feature type="transmembrane region" description="Helical" evidence="1">
    <location>
        <begin position="179"/>
        <end position="200"/>
    </location>
</feature>
<proteinExistence type="predicted"/>
<evidence type="ECO:0000313" key="3">
    <source>
        <dbReference type="Proteomes" id="UP000095287"/>
    </source>
</evidence>
<keyword evidence="1" id="KW-1133">Transmembrane helix</keyword>
<dbReference type="GO" id="GO:0000139">
    <property type="term" value="C:Golgi membrane"/>
    <property type="evidence" value="ECO:0007669"/>
    <property type="project" value="InterPro"/>
</dbReference>
<reference evidence="4" key="1">
    <citation type="submission" date="2016-11" db="UniProtKB">
        <authorList>
            <consortium name="WormBaseParasite"/>
        </authorList>
    </citation>
    <scope>IDENTIFICATION</scope>
</reference>
<feature type="transmembrane region" description="Helical" evidence="1">
    <location>
        <begin position="141"/>
        <end position="167"/>
    </location>
</feature>
<dbReference type="GO" id="GO:0005789">
    <property type="term" value="C:endoplasmic reticulum membrane"/>
    <property type="evidence" value="ECO:0007669"/>
    <property type="project" value="TreeGrafter"/>
</dbReference>
<protein>
    <submittedName>
        <fullName evidence="4">Frag1/DRAM/Sfk1 family-domain-containing protein</fullName>
    </submittedName>
</protein>